<dbReference type="PANTHER" id="PTHR43525">
    <property type="entry name" value="PROTEIN MALY"/>
    <property type="match status" value="1"/>
</dbReference>
<dbReference type="PANTHER" id="PTHR43525:SF1">
    <property type="entry name" value="PROTEIN MALY"/>
    <property type="match status" value="1"/>
</dbReference>
<comment type="cofactor">
    <cofactor evidence="1">
        <name>pyridoxal 5'-phosphate</name>
        <dbReference type="ChEBI" id="CHEBI:597326"/>
    </cofactor>
</comment>
<dbReference type="Gene3D" id="3.90.1150.10">
    <property type="entry name" value="Aspartate Aminotransferase, domain 1"/>
    <property type="match status" value="1"/>
</dbReference>
<keyword evidence="7" id="KW-0032">Aminotransferase</keyword>
<dbReference type="NCBIfam" id="TIGR04350">
    <property type="entry name" value="C_S_lyase_PatB"/>
    <property type="match status" value="1"/>
</dbReference>
<evidence type="ECO:0000313" key="8">
    <source>
        <dbReference type="Proteomes" id="UP000000486"/>
    </source>
</evidence>
<proteinExistence type="inferred from homology"/>
<dbReference type="InterPro" id="IPR015421">
    <property type="entry name" value="PyrdxlP-dep_Trfase_major"/>
</dbReference>
<evidence type="ECO:0000256" key="2">
    <source>
        <dbReference type="ARBA" id="ARBA00012224"/>
    </source>
</evidence>
<evidence type="ECO:0000256" key="4">
    <source>
        <dbReference type="ARBA" id="ARBA00023239"/>
    </source>
</evidence>
<protein>
    <recommendedName>
        <fullName evidence="2">cysteine-S-conjugate beta-lyase</fullName>
        <ecNumber evidence="2">4.4.1.13</ecNumber>
    </recommendedName>
</protein>
<keyword evidence="4" id="KW-0456">Lyase</keyword>
<dbReference type="GO" id="GO:0047804">
    <property type="term" value="F:cysteine-S-conjugate beta-lyase activity"/>
    <property type="evidence" value="ECO:0007669"/>
    <property type="project" value="UniProtKB-EC"/>
</dbReference>
<dbReference type="RefSeq" id="WP_012580820.1">
    <property type="nucleotide sequence ID" value="NC_017537.1"/>
</dbReference>
<dbReference type="SUPFAM" id="SSF53383">
    <property type="entry name" value="PLP-dependent transferases"/>
    <property type="match status" value="1"/>
</dbReference>
<keyword evidence="3" id="KW-0663">Pyridoxal phosphate</keyword>
<dbReference type="CDD" id="cd00609">
    <property type="entry name" value="AAT_like"/>
    <property type="match status" value="1"/>
</dbReference>
<evidence type="ECO:0000256" key="1">
    <source>
        <dbReference type="ARBA" id="ARBA00001933"/>
    </source>
</evidence>
<evidence type="ECO:0000256" key="5">
    <source>
        <dbReference type="ARBA" id="ARBA00037974"/>
    </source>
</evidence>
<dbReference type="InterPro" id="IPR015422">
    <property type="entry name" value="PyrdxlP-dep_Trfase_small"/>
</dbReference>
<dbReference type="EC" id="4.4.1.13" evidence="2"/>
<dbReference type="GO" id="GO:0030170">
    <property type="term" value="F:pyridoxal phosphate binding"/>
    <property type="evidence" value="ECO:0007669"/>
    <property type="project" value="InterPro"/>
</dbReference>
<comment type="similarity">
    <text evidence="5">Belongs to the class-II pyridoxal-phosphate-dependent aminotransferase family. MalY/PatB cystathionine beta-lyase subfamily.</text>
</comment>
<accession>A0A0E0UYM4</accession>
<organism evidence="7 8">
    <name type="scientific">Listeria monocytogenes serotype 4a (strain M7)</name>
    <dbReference type="NCBI Taxonomy" id="1030009"/>
    <lineage>
        <taxon>Bacteria</taxon>
        <taxon>Bacillati</taxon>
        <taxon>Bacillota</taxon>
        <taxon>Bacilli</taxon>
        <taxon>Bacillales</taxon>
        <taxon>Listeriaceae</taxon>
        <taxon>Listeria</taxon>
    </lineage>
</organism>
<dbReference type="HOGENOM" id="CLU_017584_15_0_9"/>
<dbReference type="InterPro" id="IPR004839">
    <property type="entry name" value="Aminotransferase_I/II_large"/>
</dbReference>
<dbReference type="Pfam" id="PF00155">
    <property type="entry name" value="Aminotran_1_2"/>
    <property type="match status" value="1"/>
</dbReference>
<keyword evidence="7" id="KW-0808">Transferase</keyword>
<evidence type="ECO:0000259" key="6">
    <source>
        <dbReference type="Pfam" id="PF00155"/>
    </source>
</evidence>
<dbReference type="InterPro" id="IPR015424">
    <property type="entry name" value="PyrdxlP-dep_Trfase"/>
</dbReference>
<dbReference type="Proteomes" id="UP000000486">
    <property type="component" value="Chromosome"/>
</dbReference>
<dbReference type="KEGG" id="lmq:LMM7_2414"/>
<reference evidence="7 8" key="1">
    <citation type="journal article" date="2011" name="J. Bacteriol.">
        <title>Genome sequence of the nonpathogenic Listeria monocytogenes serovar 4a strain M7.</title>
        <authorList>
            <person name="Chen J."/>
            <person name="Xia Y."/>
            <person name="Cheng C."/>
            <person name="Fang C."/>
            <person name="Shan Y."/>
            <person name="Jin G."/>
            <person name="Fang W."/>
        </authorList>
    </citation>
    <scope>NUCLEOTIDE SEQUENCE [LARGE SCALE GENOMIC DNA]</scope>
    <source>
        <strain evidence="7 8">M7</strain>
    </source>
</reference>
<dbReference type="InterPro" id="IPR027619">
    <property type="entry name" value="C-S_lyase_PatB-like"/>
</dbReference>
<dbReference type="PATRIC" id="fig|1030009.3.peg.2402"/>
<sequence>MSQFDEVIPRIGTNSEKWDGAEKLFGRKDIIPMWVADMDFRAPQPVLDAFQRQIDHGIFGYSTKSAALVEAIIDWNKEQHQFEIDPSTLFFNGAVVPTISLAIRSLTNEGDAVLMVSPIYPPFFNVTKATERKVVMSPLIYENRQYRMDFNDLEKRMKEEKVKLFLLCNPQNPGGRCFTKEELVELAKLCEKYQIPIVSDEIHADLVMKNHKHVPMMVAAPFYQDQIITLMAATKTFNLAAIKASYYIITNKDYQTKFAAEQKYATTNGLNVFGIVGTEAAYRHGAPWLKELKEYIYSNYEYVKAALEKEVPEVGVTDLEATYLMWLDCRSLPKDEKTIYADLIEAGVGVQMGSGFGHSGKGFVRFNIACPKETLEKAVKLLIQGLKK</sequence>
<dbReference type="GO" id="GO:0008483">
    <property type="term" value="F:transaminase activity"/>
    <property type="evidence" value="ECO:0007669"/>
    <property type="project" value="UniProtKB-KW"/>
</dbReference>
<name>A0A0E0UYM4_LISMM</name>
<dbReference type="EMBL" id="CP002816">
    <property type="protein sequence ID" value="AEH93419.1"/>
    <property type="molecule type" value="Genomic_DNA"/>
</dbReference>
<dbReference type="InterPro" id="IPR051798">
    <property type="entry name" value="Class-II_PLP-Dep_Aminotrans"/>
</dbReference>
<gene>
    <name evidence="7" type="primary">malY</name>
    <name evidence="7" type="ordered locus">LMM7_2414</name>
</gene>
<dbReference type="AlphaFoldDB" id="A0A0E0UYM4"/>
<evidence type="ECO:0000313" key="7">
    <source>
        <dbReference type="EMBL" id="AEH93419.1"/>
    </source>
</evidence>
<dbReference type="Gene3D" id="3.40.640.10">
    <property type="entry name" value="Type I PLP-dependent aspartate aminotransferase-like (Major domain)"/>
    <property type="match status" value="1"/>
</dbReference>
<evidence type="ECO:0000256" key="3">
    <source>
        <dbReference type="ARBA" id="ARBA00022898"/>
    </source>
</evidence>
<feature type="domain" description="Aminotransferase class I/classII large" evidence="6">
    <location>
        <begin position="35"/>
        <end position="380"/>
    </location>
</feature>